<accession>A0ACB7ZGJ4</accession>
<dbReference type="Proteomes" id="UP000828048">
    <property type="component" value="Chromosome 12"/>
</dbReference>
<reference evidence="1 2" key="1">
    <citation type="journal article" date="2021" name="Hortic Res">
        <title>High-quality reference genome and annotation aids understanding of berry development for evergreen blueberry (Vaccinium darrowii).</title>
        <authorList>
            <person name="Yu J."/>
            <person name="Hulse-Kemp A.M."/>
            <person name="Babiker E."/>
            <person name="Staton M."/>
        </authorList>
    </citation>
    <scope>NUCLEOTIDE SEQUENCE [LARGE SCALE GENOMIC DNA]</scope>
    <source>
        <strain evidence="2">cv. NJ 8807/NJ 8810</strain>
        <tissue evidence="1">Young leaf</tissue>
    </source>
</reference>
<evidence type="ECO:0000313" key="1">
    <source>
        <dbReference type="EMBL" id="KAH7864866.1"/>
    </source>
</evidence>
<evidence type="ECO:0000313" key="2">
    <source>
        <dbReference type="Proteomes" id="UP000828048"/>
    </source>
</evidence>
<sequence>MQSGGGTQQGAGHGRNNPSAALGPPSSSSASPTASSSSAVSTPHLGFDSIQLQQQQQRQVSSLQQQFLRKAEGNEANPAYQAGGLHGLLRGGNFTSASGAAQLPQQSKNFIDWTQMTPSQLVQYGMAAQLRAAGIHPQGEMGMAGPSSAKDQNTRIGNLKIQETMSMQASNQAQASSSKKQIEEAQQEVAGQTNDPKPPIQPASMGQLMQAQVQQNMQKIPNSQLSMAAQMQALVNERNIDLSIPANANMMAQLIPLMQSRMLAQHKANENNMGAQSSQMTNESSPRQNSSSDVSGQSGSNKARQTVGLGQIGTAPNAPSANNSTSFPAQQFPAHVRENQVPSRQTMMMGNGMPPVRPPQPSVNLNQGGDHTSQTKSPSTGTEALPMQYGRQLNRSSPQPAASPIDGGLGNTFSSQGGVVPQMQQQRLGFTKQQLHVLKAQILAFRRLKKGDVTLPQELLRAIAPPPLEAQSQQVLLHSETGSQDGSVGKNAKDHARLSESAEKGPRVVASSSGLKDSKEEAVTEDGKASALKAHSQGISNVTEEPLPMVPSGKEDQQKTIFPIKPETEAEQSNQKTPIRSDFTVDGGKPLAPQVAVSDTMQGKKPVQAANAPQPKDVGSTRKYHGPLFDFPFFTRKHDSIGSPLMVNNNNLAFGYDVKDLLVEEGMEVLSKKRKDNLRKISDLLAMNAERKRIRPDLVLRLQIEERKLRLLDLQARLREEVDQQQQEIMAMPDRPYRKFVRLCDRQRMELTRQVQASQKATREKQLKAIFQWRKKLLEAHWSIRDARTARNRGVAKYHERMLREFSKRKDDDRNKRMEALKNNDVERYREMLLEQQTSIPGDAAERYAVLSSFLTQTEEYLHKLGGKITAAKNQQEVEEAANAAAVTARAHGLSEEEVRAAAACAGEEAMIRNRFSEMNAPPQDSSSVNKYYHLAHAVNERVTRQPSMLRAGTLRDYQLVGLQWMLSLYNNKLNGILADEMGLGKTVQVMALIAYLMEFKGNYGPHLIIVPNAVLVNWKSEFHNWLPSVSCIFYVGTKDQRLKLFSQEVCAMKFNVLVTTYEFIMYDRSKLSKVDWKYIIIDEAQRMKDRESVLARDLDRYRCQRRLLLTGTPLQNDLKELWSLLNLLLPEVFDNRKAFHDWFSKPFQREVPTHSVEDDWLETEKKVIIIHRLHQILEPFMLRRRVEDVEGSLPPKVSIVLKCRMSAIQGAVYDWIKSTGTLRIDPEEEKLKIQKNPMYQSKLYKPVTNRCMELRKACNHPLLNYPYFSDFSKDFLVRSCGKFWVLDRILIKLQRTGHRVLLFSTMTRLLDLLEEYLQWRRLVYRRIDGTTSLEDRESAIMDFNSPDTDCFIFLLSIRAAGRGLNLQTADTVVIYDPDPNPKNEEQAVARAHRIGQTREVKVIYMEAVVDKISSNQKEDELRSGGVVDSEDDLAGKDRYMGSIESLIRNNIQQYKIEMADEVINAGRFDQRTTHEERRLTLETLLHDEERYQETVHDVPSLHEVNRMIARSEEEVELFDQMDEELDWTEEMMRFDQVPKWLRASTREVNSTIGSLSKKPSKNGLIGGNIGNGSSEMPSDITEKRRGRSTGKKYPIYREVDDENGEFSDASSEERNGYSAQEEEGEIAEYEEEEFSGAVGPPPLNKDQSEEDGGYQYPQASESNRHAIEEDAVDEDHAVEEAGSSGSSLDTKKLMKTVLPSTSSQKFGSLSALEARPSSLSKRLADELEEGEIALSGDSHVDLQQSGSGIQDRDEGEDEQVLQPKIKRKRSIRLRPRPTAERPDEKHPIEKASLRGGDLSQLPFQVDHKYEAQAIIDSELKPHGDPNSLKHDQCGPSSKNRRNLPSRRTTNSSKLHASPKSSRLNPLSDAAEHLRDSWDSKVTNTSGASTGGRMMSDVIQRRCKNVISKFQRRIDKEGPQIVPLLTGLWKTSENSGHLNGGASSRLDLQKIDQRVERFEYSGVMELVVDVQFMLKSGMQYFGFSHEVRSEARKVHDLFFDILKIAFPDTDFREARNALTFSGSLSTSTSAPSLRGQSKRQKLINEVDPDPSPPLKPLSGISLPRSEDRSTRFLTHPGELVICKKKRKDREKSTMKPGNGSVGPVSPPSVVRTTRSSSSPGLISKDTRLLQPRSHQTPQPVNNGAGGTVGWANPVKRLRTDSGKRRPSHL</sequence>
<keyword evidence="2" id="KW-1185">Reference proteome</keyword>
<proteinExistence type="predicted"/>
<name>A0ACB7ZGJ4_9ERIC</name>
<gene>
    <name evidence="1" type="ORF">Vadar_034788</name>
</gene>
<protein>
    <submittedName>
        <fullName evidence="1">Uncharacterized protein</fullName>
    </submittedName>
</protein>
<organism evidence="1 2">
    <name type="scientific">Vaccinium darrowii</name>
    <dbReference type="NCBI Taxonomy" id="229202"/>
    <lineage>
        <taxon>Eukaryota</taxon>
        <taxon>Viridiplantae</taxon>
        <taxon>Streptophyta</taxon>
        <taxon>Embryophyta</taxon>
        <taxon>Tracheophyta</taxon>
        <taxon>Spermatophyta</taxon>
        <taxon>Magnoliopsida</taxon>
        <taxon>eudicotyledons</taxon>
        <taxon>Gunneridae</taxon>
        <taxon>Pentapetalae</taxon>
        <taxon>asterids</taxon>
        <taxon>Ericales</taxon>
        <taxon>Ericaceae</taxon>
        <taxon>Vaccinioideae</taxon>
        <taxon>Vaccinieae</taxon>
        <taxon>Vaccinium</taxon>
    </lineage>
</organism>
<comment type="caution">
    <text evidence="1">The sequence shown here is derived from an EMBL/GenBank/DDBJ whole genome shotgun (WGS) entry which is preliminary data.</text>
</comment>
<dbReference type="EMBL" id="CM037162">
    <property type="protein sequence ID" value="KAH7864866.1"/>
    <property type="molecule type" value="Genomic_DNA"/>
</dbReference>